<sequence length="172" mass="19510">MYKIYTQTGDKGTTSLFGGSRVDKDSLRVEAYGTVDEVVSIMGLAYSKLNSDSLKDEIKNIQKRLFVLGAELASDSKGMEYLKDLISKEDVEVLEGLTDKYMEITGPINEFVIPGKNETSSILHIARTVVRRAERRVSTLAREENIREEVRMYINRLSDALFAMARFEEEKL</sequence>
<comment type="pathway">
    <text evidence="1 14">Cofactor biosynthesis; adenosylcobalamin biosynthesis; adenosylcobalamin from cob(II)yrinate a,c-diamide: step 2/7.</text>
</comment>
<accession>A0ABS4EZQ1</accession>
<reference evidence="16 17" key="1">
    <citation type="submission" date="2021-03" db="EMBL/GenBank/DDBJ databases">
        <title>Genomic Encyclopedia of Type Strains, Phase IV (KMG-IV): sequencing the most valuable type-strain genomes for metagenomic binning, comparative biology and taxonomic classification.</title>
        <authorList>
            <person name="Goeker M."/>
        </authorList>
    </citation>
    <scope>NUCLEOTIDE SEQUENCE [LARGE SCALE GENOMIC DNA]</scope>
    <source>
        <strain evidence="16 17">DSM 3984</strain>
    </source>
</reference>
<evidence type="ECO:0000256" key="9">
    <source>
        <dbReference type="ARBA" id="ARBA00031529"/>
    </source>
</evidence>
<dbReference type="Proteomes" id="UP000783390">
    <property type="component" value="Unassembled WGS sequence"/>
</dbReference>
<keyword evidence="5 14" id="KW-0169">Cobalamin biosynthesis</keyword>
<feature type="domain" description="Cobalamin adenosyltransferase-like" evidence="15">
    <location>
        <begin position="4"/>
        <end position="167"/>
    </location>
</feature>
<evidence type="ECO:0000313" key="17">
    <source>
        <dbReference type="Proteomes" id="UP000783390"/>
    </source>
</evidence>
<organism evidence="16 17">
    <name type="scientific">Clostridium moniliforme</name>
    <dbReference type="NCBI Taxonomy" id="39489"/>
    <lineage>
        <taxon>Bacteria</taxon>
        <taxon>Bacillati</taxon>
        <taxon>Bacillota</taxon>
        <taxon>Clostridia</taxon>
        <taxon>Eubacteriales</taxon>
        <taxon>Clostridiaceae</taxon>
        <taxon>Clostridium</taxon>
    </lineage>
</organism>
<evidence type="ECO:0000256" key="6">
    <source>
        <dbReference type="ARBA" id="ARBA00022679"/>
    </source>
</evidence>
<dbReference type="InterPro" id="IPR029499">
    <property type="entry name" value="PduO-typ"/>
</dbReference>
<dbReference type="EC" id="2.5.1.17" evidence="3 14"/>
<comment type="caution">
    <text evidence="16">The sequence shown here is derived from an EMBL/GenBank/DDBJ whole genome shotgun (WGS) entry which is preliminary data.</text>
</comment>
<dbReference type="PANTHER" id="PTHR12213:SF0">
    <property type="entry name" value="CORRINOID ADENOSYLTRANSFERASE MMAB"/>
    <property type="match status" value="1"/>
</dbReference>
<evidence type="ECO:0000256" key="12">
    <source>
        <dbReference type="ARBA" id="ARBA00048555"/>
    </source>
</evidence>
<keyword evidence="17" id="KW-1185">Reference proteome</keyword>
<dbReference type="InterPro" id="IPR036451">
    <property type="entry name" value="CblAdoTrfase-like_sf"/>
</dbReference>
<proteinExistence type="inferred from homology"/>
<dbReference type="Gene3D" id="1.20.1200.10">
    <property type="entry name" value="Cobalamin adenosyltransferase-like"/>
    <property type="match status" value="1"/>
</dbReference>
<comment type="catalytic activity">
    <reaction evidence="12 14">
        <text>2 cob(II)yrinate a,c diamide + reduced [electron-transfer flavoprotein] + 2 ATP = 2 adenosylcob(III)yrinate a,c-diamide + 2 triphosphate + oxidized [electron-transfer flavoprotein] + 3 H(+)</text>
        <dbReference type="Rhea" id="RHEA:11528"/>
        <dbReference type="Rhea" id="RHEA-COMP:10685"/>
        <dbReference type="Rhea" id="RHEA-COMP:10686"/>
        <dbReference type="ChEBI" id="CHEBI:15378"/>
        <dbReference type="ChEBI" id="CHEBI:18036"/>
        <dbReference type="ChEBI" id="CHEBI:30616"/>
        <dbReference type="ChEBI" id="CHEBI:57692"/>
        <dbReference type="ChEBI" id="CHEBI:58307"/>
        <dbReference type="ChEBI" id="CHEBI:58503"/>
        <dbReference type="ChEBI" id="CHEBI:58537"/>
        <dbReference type="EC" id="2.5.1.17"/>
    </reaction>
</comment>
<comment type="similarity">
    <text evidence="2 14">Belongs to the Cob(I)alamin adenosyltransferase family.</text>
</comment>
<keyword evidence="6 14" id="KW-0808">Transferase</keyword>
<evidence type="ECO:0000256" key="7">
    <source>
        <dbReference type="ARBA" id="ARBA00022741"/>
    </source>
</evidence>
<evidence type="ECO:0000256" key="1">
    <source>
        <dbReference type="ARBA" id="ARBA00005121"/>
    </source>
</evidence>
<name>A0ABS4EZQ1_9CLOT</name>
<evidence type="ECO:0000256" key="3">
    <source>
        <dbReference type="ARBA" id="ARBA00012454"/>
    </source>
</evidence>
<gene>
    <name evidence="16" type="ORF">J2Z53_001063</name>
</gene>
<evidence type="ECO:0000256" key="8">
    <source>
        <dbReference type="ARBA" id="ARBA00022840"/>
    </source>
</evidence>
<evidence type="ECO:0000256" key="11">
    <source>
        <dbReference type="ARBA" id="ARBA00033354"/>
    </source>
</evidence>
<dbReference type="InterPro" id="IPR016030">
    <property type="entry name" value="CblAdoTrfase-like"/>
</dbReference>
<evidence type="ECO:0000256" key="13">
    <source>
        <dbReference type="ARBA" id="ARBA00048692"/>
    </source>
</evidence>
<dbReference type="Pfam" id="PF01923">
    <property type="entry name" value="Cob_adeno_trans"/>
    <property type="match status" value="1"/>
</dbReference>
<evidence type="ECO:0000256" key="2">
    <source>
        <dbReference type="ARBA" id="ARBA00007487"/>
    </source>
</evidence>
<keyword evidence="8 14" id="KW-0067">ATP-binding</keyword>
<evidence type="ECO:0000256" key="10">
    <source>
        <dbReference type="ARBA" id="ARBA00033334"/>
    </source>
</evidence>
<evidence type="ECO:0000256" key="14">
    <source>
        <dbReference type="RuleBase" id="RU366026"/>
    </source>
</evidence>
<dbReference type="SUPFAM" id="SSF89028">
    <property type="entry name" value="Cobalamin adenosyltransferase-like"/>
    <property type="match status" value="1"/>
</dbReference>
<dbReference type="EMBL" id="JAGGJZ010000002">
    <property type="protein sequence ID" value="MBP1889482.1"/>
    <property type="molecule type" value="Genomic_DNA"/>
</dbReference>
<evidence type="ECO:0000256" key="4">
    <source>
        <dbReference type="ARBA" id="ARBA00020963"/>
    </source>
</evidence>
<dbReference type="PANTHER" id="PTHR12213">
    <property type="entry name" value="CORRINOID ADENOSYLTRANSFERASE"/>
    <property type="match status" value="1"/>
</dbReference>
<keyword evidence="7 14" id="KW-0547">Nucleotide-binding</keyword>
<comment type="catalytic activity">
    <reaction evidence="13 14">
        <text>2 cob(II)alamin + reduced [electron-transfer flavoprotein] + 2 ATP = 2 adenosylcob(III)alamin + 2 triphosphate + oxidized [electron-transfer flavoprotein] + 3 H(+)</text>
        <dbReference type="Rhea" id="RHEA:28671"/>
        <dbReference type="Rhea" id="RHEA-COMP:10685"/>
        <dbReference type="Rhea" id="RHEA-COMP:10686"/>
        <dbReference type="ChEBI" id="CHEBI:15378"/>
        <dbReference type="ChEBI" id="CHEBI:16304"/>
        <dbReference type="ChEBI" id="CHEBI:18036"/>
        <dbReference type="ChEBI" id="CHEBI:18408"/>
        <dbReference type="ChEBI" id="CHEBI:30616"/>
        <dbReference type="ChEBI" id="CHEBI:57692"/>
        <dbReference type="ChEBI" id="CHEBI:58307"/>
        <dbReference type="EC" id="2.5.1.17"/>
    </reaction>
</comment>
<evidence type="ECO:0000256" key="5">
    <source>
        <dbReference type="ARBA" id="ARBA00022573"/>
    </source>
</evidence>
<protein>
    <recommendedName>
        <fullName evidence="4 14">Corrinoid adenosyltransferase</fullName>
        <ecNumber evidence="3 14">2.5.1.17</ecNumber>
    </recommendedName>
    <alternativeName>
        <fullName evidence="9 14">Cob(II)alamin adenosyltransferase</fullName>
    </alternativeName>
    <alternativeName>
        <fullName evidence="11 14">Cob(II)yrinic acid a,c-diamide adenosyltransferase</fullName>
    </alternativeName>
    <alternativeName>
        <fullName evidence="10 14">Cobinamide/cobalamin adenosyltransferase</fullName>
    </alternativeName>
</protein>
<evidence type="ECO:0000313" key="16">
    <source>
        <dbReference type="EMBL" id="MBP1889482.1"/>
    </source>
</evidence>
<evidence type="ECO:0000259" key="15">
    <source>
        <dbReference type="Pfam" id="PF01923"/>
    </source>
</evidence>
<dbReference type="NCBIfam" id="TIGR00636">
    <property type="entry name" value="PduO_Nterm"/>
    <property type="match status" value="1"/>
</dbReference>
<dbReference type="RefSeq" id="WP_209796176.1">
    <property type="nucleotide sequence ID" value="NZ_JAGGJZ010000002.1"/>
</dbReference>